<organism evidence="1 2">
    <name type="scientific">Candidatus Dormiibacter inghamiae</name>
    <dbReference type="NCBI Taxonomy" id="3127013"/>
    <lineage>
        <taxon>Bacteria</taxon>
        <taxon>Bacillati</taxon>
        <taxon>Candidatus Dormiibacterota</taxon>
        <taxon>Candidatus Dormibacteria</taxon>
        <taxon>Candidatus Dormibacterales</taxon>
        <taxon>Candidatus Dormibacteraceae</taxon>
        <taxon>Candidatus Dormiibacter</taxon>
    </lineage>
</organism>
<dbReference type="Proteomes" id="UP000620075">
    <property type="component" value="Unassembled WGS sequence"/>
</dbReference>
<dbReference type="InterPro" id="IPR023393">
    <property type="entry name" value="START-like_dom_sf"/>
</dbReference>
<dbReference type="SUPFAM" id="SSF55961">
    <property type="entry name" value="Bet v1-like"/>
    <property type="match status" value="1"/>
</dbReference>
<comment type="caution">
    <text evidence="1">The sequence shown here is derived from an EMBL/GenBank/DDBJ whole genome shotgun (WGS) entry which is preliminary data.</text>
</comment>
<sequence length="150" mass="16464">MPRVSEEIEIRAPREEVWHVVQEDLAATTEWSQGRMRAATVDGKPAGSGALIRFELTIGGGEQSLVLQNQTWRPPELCAGPIVEGPVKGSFAYSYRKSGVGTLLRFEMDAQLSGLLRFAGGVFKSQLETNLREALSSLKAYIERRSAAAR</sequence>
<dbReference type="Gene3D" id="3.30.530.20">
    <property type="match status" value="1"/>
</dbReference>
<evidence type="ECO:0000313" key="1">
    <source>
        <dbReference type="EMBL" id="MBJ7602216.1"/>
    </source>
</evidence>
<dbReference type="InterPro" id="IPR019587">
    <property type="entry name" value="Polyketide_cyclase/dehydratase"/>
</dbReference>
<dbReference type="EMBL" id="JAEKNQ010000017">
    <property type="protein sequence ID" value="MBJ7602216.1"/>
    <property type="molecule type" value="Genomic_DNA"/>
</dbReference>
<dbReference type="Pfam" id="PF10604">
    <property type="entry name" value="Polyketide_cyc2"/>
    <property type="match status" value="1"/>
</dbReference>
<dbReference type="AlphaFoldDB" id="A0A934K5S9"/>
<accession>A0A934K5S9</accession>
<protein>
    <submittedName>
        <fullName evidence="1">SRPBCC family protein</fullName>
    </submittedName>
</protein>
<evidence type="ECO:0000313" key="2">
    <source>
        <dbReference type="Proteomes" id="UP000620075"/>
    </source>
</evidence>
<name>A0A934K5S9_9BACT</name>
<gene>
    <name evidence="1" type="ORF">JF888_03335</name>
</gene>
<proteinExistence type="predicted"/>
<reference evidence="1 2" key="1">
    <citation type="submission" date="2020-10" db="EMBL/GenBank/DDBJ databases">
        <title>Ca. Dormibacterota MAGs.</title>
        <authorList>
            <person name="Montgomery K."/>
        </authorList>
    </citation>
    <scope>NUCLEOTIDE SEQUENCE [LARGE SCALE GENOMIC DNA]</scope>
    <source>
        <strain evidence="1">SC8811_S16_3</strain>
    </source>
</reference>
<dbReference type="RefSeq" id="WP_338176615.1">
    <property type="nucleotide sequence ID" value="NZ_JAEKNQ010000017.1"/>
</dbReference>